<dbReference type="GO" id="GO:0005975">
    <property type="term" value="P:carbohydrate metabolic process"/>
    <property type="evidence" value="ECO:0007669"/>
    <property type="project" value="InterPro"/>
</dbReference>
<dbReference type="Pfam" id="PF02449">
    <property type="entry name" value="Glyco_hydro_42"/>
    <property type="match status" value="1"/>
</dbReference>
<dbReference type="CDD" id="cd12148">
    <property type="entry name" value="fungal_TF_MHR"/>
    <property type="match status" value="1"/>
</dbReference>
<keyword evidence="2" id="KW-0326">Glycosidase</keyword>
<keyword evidence="1" id="KW-0378">Hydrolase</keyword>
<evidence type="ECO:0000313" key="5">
    <source>
        <dbReference type="Proteomes" id="UP000253153"/>
    </source>
</evidence>
<reference evidence="4 5" key="1">
    <citation type="submission" date="2018-06" db="EMBL/GenBank/DDBJ databases">
        <title>Fusarium incarnatum-equiseti species complex species 28.</title>
        <authorList>
            <person name="Gardiner D.M."/>
        </authorList>
    </citation>
    <scope>NUCLEOTIDE SEQUENCE [LARGE SCALE GENOMIC DNA]</scope>
    <source>
        <strain evidence="4 5">FIESC_28</strain>
    </source>
</reference>
<dbReference type="SUPFAM" id="SSF51445">
    <property type="entry name" value="(Trans)glycosidases"/>
    <property type="match status" value="1"/>
</dbReference>
<name>A0A366R0Y0_9HYPO</name>
<dbReference type="RefSeq" id="XP_031012483.1">
    <property type="nucleotide sequence ID" value="XM_031163449.1"/>
</dbReference>
<dbReference type="FunFam" id="3.20.20.80:FF:000135">
    <property type="entry name" value="Beta-galactosidase, putative, bgl35A"/>
    <property type="match status" value="1"/>
</dbReference>
<dbReference type="GO" id="GO:0009341">
    <property type="term" value="C:beta-galactosidase complex"/>
    <property type="evidence" value="ECO:0007669"/>
    <property type="project" value="InterPro"/>
</dbReference>
<dbReference type="InterPro" id="IPR013529">
    <property type="entry name" value="Glyco_hydro_42_N"/>
</dbReference>
<dbReference type="AlphaFoldDB" id="A0A366R0Y0"/>
<dbReference type="EMBL" id="QKXC01000228">
    <property type="protein sequence ID" value="RBR10781.1"/>
    <property type="molecule type" value="Genomic_DNA"/>
</dbReference>
<accession>A0A366R0Y0</accession>
<dbReference type="Proteomes" id="UP000253153">
    <property type="component" value="Unassembled WGS sequence"/>
</dbReference>
<dbReference type="Gene3D" id="3.20.20.80">
    <property type="entry name" value="Glycosidases"/>
    <property type="match status" value="1"/>
</dbReference>
<evidence type="ECO:0000313" key="4">
    <source>
        <dbReference type="EMBL" id="RBR10781.1"/>
    </source>
</evidence>
<dbReference type="InterPro" id="IPR017853">
    <property type="entry name" value="GH"/>
</dbReference>
<dbReference type="GO" id="GO:0004565">
    <property type="term" value="F:beta-galactosidase activity"/>
    <property type="evidence" value="ECO:0007669"/>
    <property type="project" value="InterPro"/>
</dbReference>
<dbReference type="OrthoDB" id="1657402at2759"/>
<protein>
    <recommendedName>
        <fullName evidence="3">Glycoside hydrolase family 42 N-terminal domain-containing protein</fullName>
    </recommendedName>
</protein>
<comment type="caution">
    <text evidence="4">The sequence shown here is derived from an EMBL/GenBank/DDBJ whole genome shotgun (WGS) entry which is preliminary data.</text>
</comment>
<proteinExistence type="predicted"/>
<feature type="domain" description="Glycoside hydrolase family 42 N-terminal" evidence="3">
    <location>
        <begin position="446"/>
        <end position="597"/>
    </location>
</feature>
<evidence type="ECO:0000256" key="1">
    <source>
        <dbReference type="ARBA" id="ARBA00022801"/>
    </source>
</evidence>
<gene>
    <name evidence="4" type="ORF">FIESC28_09312</name>
</gene>
<dbReference type="GeneID" id="41998745"/>
<evidence type="ECO:0000259" key="3">
    <source>
        <dbReference type="Pfam" id="PF02449"/>
    </source>
</evidence>
<keyword evidence="5" id="KW-1185">Reference proteome</keyword>
<organism evidence="4 5">
    <name type="scientific">Fusarium coffeatum</name>
    <dbReference type="NCBI Taxonomy" id="231269"/>
    <lineage>
        <taxon>Eukaryota</taxon>
        <taxon>Fungi</taxon>
        <taxon>Dikarya</taxon>
        <taxon>Ascomycota</taxon>
        <taxon>Pezizomycotina</taxon>
        <taxon>Sordariomycetes</taxon>
        <taxon>Hypocreomycetidae</taxon>
        <taxon>Hypocreales</taxon>
        <taxon>Nectriaceae</taxon>
        <taxon>Fusarium</taxon>
        <taxon>Fusarium incarnatum-equiseti species complex</taxon>
    </lineage>
</organism>
<sequence>MPRLHAQKVQRPIAGSPAIPSAANIISSPETHQSSTSPQSLHAATPAVQTGNWLSSFAPEPIIARLYGDWFNEIHPLAPIHLRRQFLRRLQQGEGDTDADFCGLVISLCAATKATLPRRDYGHITVDYCVEFLDTHGLLKSQLGRDCYSVDRCIALYHIGTAMSATSPSGLSSMRAYQALSDAAAGTRYLVYYRLHDYDEAQQQLLRRLMWLLFASACSADIFGRLPISLLSPERMDTFPKSLALSDNQMEPSAFESAWHGNDTSYIPGLNSLSDLFLIWQNMQHTPKETDPQATITKYLIKVQKVLDDLPPQLRWRGGLSRPATVTEGHDSQIANLFVTSLNIRSNILQKFGPTEDTPKQHGKIIDDLLEILYHLPSTVFHANGSSLVPKIRDIGAAYLEHGGEKVRSKSGSSVHLIVKNEPFLMLPGELHNSSLSSAKFMSEVWPKMKADHIDTLLGSVAWEMIEPAEGQFDFAELDAVLAGAREHDMKLVLLWFGTYKNGLSTYTPGWVRKDPKRFPRVQVLEAGGVKRTLEMITPLCDAACEADSRAFAALLRHLAEVDAEHQTVLMVQVQNETGVLGDSRDCSNSANKAFAEPIPENLVQHLRQTDTHSRFKKRVPNVPSSGSHTWQSLFGAGQAADEAFMAHLISSYVGRVAAAGKKEYTIPLYTNTWLNIEGPSDIDFGGDGPAVVGGGDQPGIYPSGGPCPHVLDIWRFNTPSLDLIAPDMYFHDYEIVCKNYTEQGNTLFIPEQRRDEYGARRIWLSYATHGALGASPFGIDTGSDIIGREFKLLNQTKQFLPNAAPEDRFGFFFDEEPSEKKPEQWTRVFGDIKVIVERCFVFGKPGPGVAWSFIWATPSSYL</sequence>
<evidence type="ECO:0000256" key="2">
    <source>
        <dbReference type="ARBA" id="ARBA00023295"/>
    </source>
</evidence>